<evidence type="ECO:0000313" key="3">
    <source>
        <dbReference type="Proteomes" id="UP001583177"/>
    </source>
</evidence>
<sequence>MPSRFDYLVRKLDELDDAIRHERREYDKARNRYEKMRSRDILEDLKEQLVGYRTEHDRIQPAHDARAS</sequence>
<feature type="coiled-coil region" evidence="1">
    <location>
        <begin position="12"/>
        <end position="39"/>
    </location>
</feature>
<keyword evidence="3" id="KW-1185">Reference proteome</keyword>
<keyword evidence="1" id="KW-0175">Coiled coil</keyword>
<gene>
    <name evidence="2" type="ORF">Daus18300_011150</name>
</gene>
<protein>
    <submittedName>
        <fullName evidence="2">Uncharacterized protein</fullName>
    </submittedName>
</protein>
<feature type="non-terminal residue" evidence="2">
    <location>
        <position position="68"/>
    </location>
</feature>
<dbReference type="EMBL" id="JAWRVE010000132">
    <property type="protein sequence ID" value="KAL1855244.1"/>
    <property type="molecule type" value="Genomic_DNA"/>
</dbReference>
<organism evidence="2 3">
    <name type="scientific">Diaporthe australafricana</name>
    <dbReference type="NCBI Taxonomy" id="127596"/>
    <lineage>
        <taxon>Eukaryota</taxon>
        <taxon>Fungi</taxon>
        <taxon>Dikarya</taxon>
        <taxon>Ascomycota</taxon>
        <taxon>Pezizomycotina</taxon>
        <taxon>Sordariomycetes</taxon>
        <taxon>Sordariomycetidae</taxon>
        <taxon>Diaporthales</taxon>
        <taxon>Diaporthaceae</taxon>
        <taxon>Diaporthe</taxon>
    </lineage>
</organism>
<proteinExistence type="predicted"/>
<accession>A0ABR3W7Q7</accession>
<evidence type="ECO:0000256" key="1">
    <source>
        <dbReference type="SAM" id="Coils"/>
    </source>
</evidence>
<comment type="caution">
    <text evidence="2">The sequence shown here is derived from an EMBL/GenBank/DDBJ whole genome shotgun (WGS) entry which is preliminary data.</text>
</comment>
<name>A0ABR3W7Q7_9PEZI</name>
<reference evidence="2 3" key="1">
    <citation type="journal article" date="2024" name="IMA Fungus">
        <title>IMA Genome - F19 : A genome assembly and annotation guide to empower mycologists, including annotated draft genome sequences of Ceratocystis pirilliformis, Diaporthe australafricana, Fusarium ophioides, Paecilomyces lecythidis, and Sporothrix stenoceras.</title>
        <authorList>
            <person name="Aylward J."/>
            <person name="Wilson A.M."/>
            <person name="Visagie C.M."/>
            <person name="Spraker J."/>
            <person name="Barnes I."/>
            <person name="Buitendag C."/>
            <person name="Ceriani C."/>
            <person name="Del Mar Angel L."/>
            <person name="du Plessis D."/>
            <person name="Fuchs T."/>
            <person name="Gasser K."/>
            <person name="Kramer D."/>
            <person name="Li W."/>
            <person name="Munsamy K."/>
            <person name="Piso A."/>
            <person name="Price J.L."/>
            <person name="Sonnekus B."/>
            <person name="Thomas C."/>
            <person name="van der Nest A."/>
            <person name="van Dijk A."/>
            <person name="van Heerden A."/>
            <person name="van Vuuren N."/>
            <person name="Yilmaz N."/>
            <person name="Duong T.A."/>
            <person name="van der Merwe N.A."/>
            <person name="Wingfield M.J."/>
            <person name="Wingfield B.D."/>
        </authorList>
    </citation>
    <scope>NUCLEOTIDE SEQUENCE [LARGE SCALE GENOMIC DNA]</scope>
    <source>
        <strain evidence="2 3">CMW 18300</strain>
    </source>
</reference>
<evidence type="ECO:0000313" key="2">
    <source>
        <dbReference type="EMBL" id="KAL1855244.1"/>
    </source>
</evidence>
<dbReference type="Proteomes" id="UP001583177">
    <property type="component" value="Unassembled WGS sequence"/>
</dbReference>